<name>A0A0F7L591_9VIRU</name>
<reference evidence="2" key="1">
    <citation type="journal article" date="2015" name="Front. Microbiol.">
        <title>Combining genomic sequencing methods to explore viral diversity and reveal potential virus-host interactions.</title>
        <authorList>
            <person name="Chow C.E."/>
            <person name="Winget D.M."/>
            <person name="White R.A.III."/>
            <person name="Hallam S.J."/>
            <person name="Suttle C.A."/>
        </authorList>
    </citation>
    <scope>NUCLEOTIDE SEQUENCE</scope>
    <source>
        <strain evidence="2">Anoxic2_1</strain>
    </source>
</reference>
<accession>A0A0F7L591</accession>
<sequence>MSLISRHILAISNGSNVDPYELAACRIASASWSSSLQSGSSSARVSISLSGLMTRSASAAASARSSATSSRRAALRRCAAVAFFFVCTSIIGSCCYRM</sequence>
<evidence type="ECO:0000256" key="1">
    <source>
        <dbReference type="SAM" id="Phobius"/>
    </source>
</evidence>
<protein>
    <submittedName>
        <fullName evidence="2">Uncharacterized protein</fullName>
    </submittedName>
</protein>
<dbReference type="EMBL" id="KR029585">
    <property type="protein sequence ID" value="AKH46673.1"/>
    <property type="molecule type" value="Genomic_DNA"/>
</dbReference>
<organism evidence="2">
    <name type="scientific">uncultured marine virus</name>
    <dbReference type="NCBI Taxonomy" id="186617"/>
    <lineage>
        <taxon>Viruses</taxon>
        <taxon>environmental samples</taxon>
    </lineage>
</organism>
<keyword evidence="1" id="KW-0472">Membrane</keyword>
<evidence type="ECO:0000313" key="2">
    <source>
        <dbReference type="EMBL" id="AKH46673.1"/>
    </source>
</evidence>
<proteinExistence type="predicted"/>
<keyword evidence="1" id="KW-1133">Transmembrane helix</keyword>
<reference evidence="2" key="2">
    <citation type="submission" date="2015-03" db="EMBL/GenBank/DDBJ databases">
        <authorList>
            <person name="Chow C.-E.T."/>
            <person name="Winget D.M."/>
            <person name="White R.A.III."/>
            <person name="Hallam S.J."/>
            <person name="Suttle C.A."/>
        </authorList>
    </citation>
    <scope>NUCLEOTIDE SEQUENCE</scope>
    <source>
        <strain evidence="2">Anoxic2_1</strain>
    </source>
</reference>
<keyword evidence="1" id="KW-0812">Transmembrane</keyword>
<feature type="transmembrane region" description="Helical" evidence="1">
    <location>
        <begin position="74"/>
        <end position="92"/>
    </location>
</feature>